<sequence>MGLPKVDFDTVEDAANIKSQEGLGDMAGFQILGTWAGTITFEAHVPGESVGTWVSIMATNVATNALATTTTANGVFRIVSDGLDIRARFSTDTSGTANVWPFQRIV</sequence>
<name>A0A0F9I1F0_9ZZZZ</name>
<gene>
    <name evidence="1" type="ORF">LCGC14_1932370</name>
</gene>
<accession>A0A0F9I1F0</accession>
<proteinExistence type="predicted"/>
<dbReference type="AlphaFoldDB" id="A0A0F9I1F0"/>
<reference evidence="1" key="1">
    <citation type="journal article" date="2015" name="Nature">
        <title>Complex archaea that bridge the gap between prokaryotes and eukaryotes.</title>
        <authorList>
            <person name="Spang A."/>
            <person name="Saw J.H."/>
            <person name="Jorgensen S.L."/>
            <person name="Zaremba-Niedzwiedzka K."/>
            <person name="Martijn J."/>
            <person name="Lind A.E."/>
            <person name="van Eijk R."/>
            <person name="Schleper C."/>
            <person name="Guy L."/>
            <person name="Ettema T.J."/>
        </authorList>
    </citation>
    <scope>NUCLEOTIDE SEQUENCE</scope>
</reference>
<evidence type="ECO:0000313" key="1">
    <source>
        <dbReference type="EMBL" id="KKL87670.1"/>
    </source>
</evidence>
<comment type="caution">
    <text evidence="1">The sequence shown here is derived from an EMBL/GenBank/DDBJ whole genome shotgun (WGS) entry which is preliminary data.</text>
</comment>
<dbReference type="EMBL" id="LAZR01020772">
    <property type="protein sequence ID" value="KKL87670.1"/>
    <property type="molecule type" value="Genomic_DNA"/>
</dbReference>
<protein>
    <submittedName>
        <fullName evidence="1">Uncharacterized protein</fullName>
    </submittedName>
</protein>
<organism evidence="1">
    <name type="scientific">marine sediment metagenome</name>
    <dbReference type="NCBI Taxonomy" id="412755"/>
    <lineage>
        <taxon>unclassified sequences</taxon>
        <taxon>metagenomes</taxon>
        <taxon>ecological metagenomes</taxon>
    </lineage>
</organism>